<feature type="region of interest" description="Disordered" evidence="1">
    <location>
        <begin position="213"/>
        <end position="297"/>
    </location>
</feature>
<feature type="compositionally biased region" description="Polar residues" evidence="1">
    <location>
        <begin position="160"/>
        <end position="170"/>
    </location>
</feature>
<dbReference type="Proteomes" id="UP001149165">
    <property type="component" value="Unassembled WGS sequence"/>
</dbReference>
<feature type="compositionally biased region" description="Low complexity" evidence="1">
    <location>
        <begin position="255"/>
        <end position="270"/>
    </location>
</feature>
<reference evidence="2" key="2">
    <citation type="journal article" date="2023" name="IMA Fungus">
        <title>Comparative genomic study of the Penicillium genus elucidates a diverse pangenome and 15 lateral gene transfer events.</title>
        <authorList>
            <person name="Petersen C."/>
            <person name="Sorensen T."/>
            <person name="Nielsen M.R."/>
            <person name="Sondergaard T.E."/>
            <person name="Sorensen J.L."/>
            <person name="Fitzpatrick D.A."/>
            <person name="Frisvad J.C."/>
            <person name="Nielsen K.L."/>
        </authorList>
    </citation>
    <scope>NUCLEOTIDE SEQUENCE</scope>
    <source>
        <strain evidence="2">IBT 30069</strain>
    </source>
</reference>
<comment type="caution">
    <text evidence="2">The sequence shown here is derived from an EMBL/GenBank/DDBJ whole genome shotgun (WGS) entry which is preliminary data.</text>
</comment>
<gene>
    <name evidence="2" type="ORF">N7456_001994</name>
</gene>
<evidence type="ECO:0000313" key="2">
    <source>
        <dbReference type="EMBL" id="KAJ5113460.1"/>
    </source>
</evidence>
<feature type="region of interest" description="Disordered" evidence="1">
    <location>
        <begin position="1"/>
        <end position="50"/>
    </location>
</feature>
<evidence type="ECO:0000256" key="1">
    <source>
        <dbReference type="SAM" id="MobiDB-lite"/>
    </source>
</evidence>
<feature type="compositionally biased region" description="Polar residues" evidence="1">
    <location>
        <begin position="240"/>
        <end position="254"/>
    </location>
</feature>
<feature type="compositionally biased region" description="Basic residues" evidence="1">
    <location>
        <begin position="35"/>
        <end position="45"/>
    </location>
</feature>
<protein>
    <submittedName>
        <fullName evidence="2">Uncharacterized protein</fullName>
    </submittedName>
</protein>
<dbReference type="AlphaFoldDB" id="A0A9W9KPD9"/>
<evidence type="ECO:0000313" key="3">
    <source>
        <dbReference type="Proteomes" id="UP001149165"/>
    </source>
</evidence>
<proteinExistence type="predicted"/>
<dbReference type="EMBL" id="JAPQKH010000002">
    <property type="protein sequence ID" value="KAJ5113460.1"/>
    <property type="molecule type" value="Genomic_DNA"/>
</dbReference>
<dbReference type="OrthoDB" id="3946700at2759"/>
<organism evidence="2 3">
    <name type="scientific">Penicillium angulare</name>
    <dbReference type="NCBI Taxonomy" id="116970"/>
    <lineage>
        <taxon>Eukaryota</taxon>
        <taxon>Fungi</taxon>
        <taxon>Dikarya</taxon>
        <taxon>Ascomycota</taxon>
        <taxon>Pezizomycotina</taxon>
        <taxon>Eurotiomycetes</taxon>
        <taxon>Eurotiomycetidae</taxon>
        <taxon>Eurotiales</taxon>
        <taxon>Aspergillaceae</taxon>
        <taxon>Penicillium</taxon>
    </lineage>
</organism>
<feature type="compositionally biased region" description="Low complexity" evidence="1">
    <location>
        <begin position="15"/>
        <end position="33"/>
    </location>
</feature>
<feature type="region of interest" description="Disordered" evidence="1">
    <location>
        <begin position="385"/>
        <end position="410"/>
    </location>
</feature>
<feature type="compositionally biased region" description="Basic and acidic residues" evidence="1">
    <location>
        <begin position="133"/>
        <end position="143"/>
    </location>
</feature>
<name>A0A9W9KPD9_9EURO</name>
<feature type="region of interest" description="Disordered" evidence="1">
    <location>
        <begin position="71"/>
        <end position="185"/>
    </location>
</feature>
<keyword evidence="3" id="KW-1185">Reference proteome</keyword>
<accession>A0A9W9KPD9</accession>
<reference evidence="2" key="1">
    <citation type="submission" date="2022-11" db="EMBL/GenBank/DDBJ databases">
        <authorList>
            <person name="Petersen C."/>
        </authorList>
    </citation>
    <scope>NUCLEOTIDE SEQUENCE</scope>
    <source>
        <strain evidence="2">IBT 30069</strain>
    </source>
</reference>
<feature type="compositionally biased region" description="Basic and acidic residues" evidence="1">
    <location>
        <begin position="219"/>
        <end position="235"/>
    </location>
</feature>
<sequence length="410" mass="44434">MGIPLWREPSESDALRSAAAKDATAAARSAIRRQGSIRRPSRTRRGAGGLSYFHTQILDEIQRGMGETQTGVRSPVLNLGVSEDGLDLDSSRREALSRPSTRPMPPRRGDTSSRRPRMNRDMALSDLLSRSESQSHSRPDARVDSPSLTPNFAPAIAYHTSVSPRPQSESLRPPTLPPPPRLRIPDIPDLTSDILLGFPRNFRTGSANRATRASAIDGLGDRQRSVSPDGDHENDAWETLLTTITPDASLPSNDTSFSSSTTAPTSTAASRNGPPRYSAASSQTLPPVQMSLDPYPDHLNPCDLSSSDDEDTPVNYHRVIGPSGLPIALRRPPGLPSTMSSQPPIPTISFAFSDSSSETDLQQMQAILDRLARREDIPDDWWAGAGLSRNMGRGLSTGANARTNNHERAE</sequence>